<dbReference type="EMBL" id="CACVAS010000132">
    <property type="protein sequence ID" value="CAA6825613.1"/>
    <property type="molecule type" value="Genomic_DNA"/>
</dbReference>
<protein>
    <submittedName>
        <fullName evidence="1">Uncharacterized protein</fullName>
    </submittedName>
</protein>
<organism evidence="1">
    <name type="scientific">uncultured Sulfurovum sp</name>
    <dbReference type="NCBI Taxonomy" id="269237"/>
    <lineage>
        <taxon>Bacteria</taxon>
        <taxon>Pseudomonadati</taxon>
        <taxon>Campylobacterota</taxon>
        <taxon>Epsilonproteobacteria</taxon>
        <taxon>Campylobacterales</taxon>
        <taxon>Sulfurovaceae</taxon>
        <taxon>Sulfurovum</taxon>
        <taxon>environmental samples</taxon>
    </lineage>
</organism>
<sequence>MNTEKLWDQYAQNNIGWIEEWIDIESHDFQDKVPSSWIQLVKNPCSTTVQNIWKIVDNTIPRFLDYLSYAIVEARIALTKVGYVLVYHLKEWLENYTDIPLHGFMAAGLPATEKDLKHFERNVGKLPISIRNLWLTHGFIQRRDESFLTSVVNNQQRLAQAPYPYLNREDNWQENHFLDCLAIANINGEIVPGLSKSISSNEWEDSLVIIMRYDKGFTKKSVDSIDDWLTDTAFLTWLNPGWEQ</sequence>
<evidence type="ECO:0000313" key="1">
    <source>
        <dbReference type="EMBL" id="CAA6825613.1"/>
    </source>
</evidence>
<dbReference type="AlphaFoldDB" id="A0A6S6UA30"/>
<accession>A0A6S6UA30</accession>
<proteinExistence type="predicted"/>
<gene>
    <name evidence="1" type="ORF">HELGO_WM56343</name>
</gene>
<name>A0A6S6UA30_9BACT</name>
<reference evidence="1" key="1">
    <citation type="submission" date="2020-01" db="EMBL/GenBank/DDBJ databases">
        <authorList>
            <person name="Meier V. D."/>
            <person name="Meier V D."/>
        </authorList>
    </citation>
    <scope>NUCLEOTIDE SEQUENCE</scope>
    <source>
        <strain evidence="1">HLG_WM_MAG_01</strain>
    </source>
</reference>